<dbReference type="GO" id="GO:0003676">
    <property type="term" value="F:nucleic acid binding"/>
    <property type="evidence" value="ECO:0007669"/>
    <property type="project" value="InterPro"/>
</dbReference>
<dbReference type="InterPro" id="IPR000717">
    <property type="entry name" value="PCI_dom"/>
</dbReference>
<proteinExistence type="inferred from homology"/>
<gene>
    <name evidence="4" type="ORF">APLA_LOCUS17998</name>
</gene>
<evidence type="ECO:0000313" key="5">
    <source>
        <dbReference type="Proteomes" id="UP000494106"/>
    </source>
</evidence>
<name>A0A8S1BPB0_ARCPL</name>
<dbReference type="GO" id="GO:0006406">
    <property type="term" value="P:mRNA export from nucleus"/>
    <property type="evidence" value="ECO:0007669"/>
    <property type="project" value="TreeGrafter"/>
</dbReference>
<protein>
    <recommendedName>
        <fullName evidence="3">PCI domain-containing protein</fullName>
    </recommendedName>
</protein>
<dbReference type="GO" id="GO:0005737">
    <property type="term" value="C:cytoplasm"/>
    <property type="evidence" value="ECO:0007669"/>
    <property type="project" value="TreeGrafter"/>
</dbReference>
<evidence type="ECO:0000259" key="3">
    <source>
        <dbReference type="PROSITE" id="PS50250"/>
    </source>
</evidence>
<feature type="domain" description="PCI" evidence="3">
    <location>
        <begin position="391"/>
        <end position="569"/>
    </location>
</feature>
<dbReference type="SUPFAM" id="SSF54928">
    <property type="entry name" value="RNA-binding domain, RBD"/>
    <property type="match status" value="1"/>
</dbReference>
<dbReference type="PANTHER" id="PTHR12436">
    <property type="entry name" value="80 KDA MCM3-ASSOCIATED PROTEIN"/>
    <property type="match status" value="1"/>
</dbReference>
<feature type="region of interest" description="Disordered" evidence="2">
    <location>
        <begin position="156"/>
        <end position="182"/>
    </location>
</feature>
<feature type="region of interest" description="Disordered" evidence="2">
    <location>
        <begin position="1026"/>
        <end position="1055"/>
    </location>
</feature>
<dbReference type="Gene3D" id="3.30.70.330">
    <property type="match status" value="1"/>
</dbReference>
<dbReference type="EMBL" id="CADEBC010000858">
    <property type="protein sequence ID" value="CAB3261590.1"/>
    <property type="molecule type" value="Genomic_DNA"/>
</dbReference>
<dbReference type="Gene3D" id="1.25.40.990">
    <property type="match status" value="1"/>
</dbReference>
<feature type="region of interest" description="Disordered" evidence="2">
    <location>
        <begin position="1"/>
        <end position="26"/>
    </location>
</feature>
<dbReference type="Pfam" id="PF03399">
    <property type="entry name" value="SAC3_GANP"/>
    <property type="match status" value="1"/>
</dbReference>
<dbReference type="PANTHER" id="PTHR12436:SF3">
    <property type="entry name" value="GERMINAL-CENTER ASSOCIATED NUCLEAR PROTEIN"/>
    <property type="match status" value="1"/>
</dbReference>
<evidence type="ECO:0000256" key="2">
    <source>
        <dbReference type="SAM" id="MobiDB-lite"/>
    </source>
</evidence>
<dbReference type="InterPro" id="IPR045107">
    <property type="entry name" value="SAC3/GANP/THP3"/>
</dbReference>
<dbReference type="OrthoDB" id="21502at2759"/>
<dbReference type="InterPro" id="IPR012677">
    <property type="entry name" value="Nucleotide-bd_a/b_plait_sf"/>
</dbReference>
<keyword evidence="5" id="KW-1185">Reference proteome</keyword>
<dbReference type="Proteomes" id="UP000494106">
    <property type="component" value="Unassembled WGS sequence"/>
</dbReference>
<sequence length="1759" mass="201493">MDTEPEPNPTSPRKKVKSPSQDVPVNPRTCITCTNVPDCLFDATAAGKHFSKFGRVQKIRLAPKKHLCIIEFEHPSSVERALLNAGAYDGFMFDVTRTKLRARRRSTRKEDDPDWVPDPEVEQELSAMGGTPTYRFTRARNSMDVEKSSLVVSSPRMKALQQTLKQPPVKKKLPVREKKSVVQPSGLIEPPVAVTTTQTNLSTLEAATELHQLRSKISLTPDEQWRILDARDRVLRAWGGAGSRVKIGGATIGTCQDMCPEKELLQRQSEHQVMTLESVPESDGELDTWRAVKQYSRSSADQEIPMCYELRPPQVLLRTCAYLLHEIADTKRQVSLADWFHFMWDRFRGIRKDITQQALCCADSISLVEMCARFHAHCAARLADLEHTQFDQKLNTDNLTKCLQTLKHMYADVSPEAKPREAEFRGYVALLNLGDANFWWEVKQLPEAIQKSAPIAFAINVFNALDNNNYVRFFRLIKHEATYLQACILLRYFNDVRARALARIVKAYAPRGGSRYPAEDMIRTLAFESIENLKSFINHYGLRFSRTDDSEICVILDRNQFIEDSDPYPISRAIDLVESKKNCSVGEIIAGGILPDISYSQHILYTSFTPDGRFKETALTAEDQGYNTINDSNKDINALKTEIQRLSQGVKSYGTERPADSKPNVFVKHEPKSSSPKPAHNFATPVDTKLFSFKPAIPVAPTDIIKNSPEKIFSSDKNLFSFSKPQETAVVNSIFSGTETVKSLFDTKPNVTTNNIFSKQEVEKGQSSQSLFGGTKSDDNVFNKPKSTNVFGDVAKSVFISNDQKSTVNQTVFGGNNIFTKNVQKSAEKQTVFGSKNIFTAKEDNSTEKQAPFSSNNIFASANNNLFVKPDSTITVEKGGNIFQKPTDTGDNETKNPSKIFGAFGKLPETSNIFSKSENEKTQNFANGETSKSVSPGSLFKSVLKAPNGSDDKTYSIFQSKNKAQTVADNILNSIPTTGSSIYEFNQNDNEAQNLPNSSLLENQRLLEERVKAEERKLQEAIKKQDEIRKQEQKRQEEERRKEEEHKRQEETRKKQEEIKLLEEKRKREEQKKQEELKRKLEEQKKAELKRKAEEEQKFKERVNKESSELVEELINEVKNETVKDMVSEELKKLKKLMDFAAITTDEIVSDLCVDICKSEMKAETFLTQKIRKKWFHIWKKNHLRNIKRRSLLNDTPVWLTQKTPVEEAALLRRIVENSALCNMYAIHRGYRFTGEVKQLPKSKPYNIMEIIRSPLLKRMKQISYPYDKCFFWKLSLIVPGSMKYLYRKINVENWLIDAFGDKKKHDVSDTLIHVSKQSWNHLMDFAISVSLISKDKPSDFTEAVDGANGLLFYATENDNDLVEVIQETLKSKYPYQVIPVAVIIPIMESDSLQTRVETLLADLVKRNVIIAYRLFVISSKSVSETLDMTTKTAMKWLARKYPFIPPLETDYLKSICQRYLGNEIWCKLKSHTHNRMNLILKDVYKLIKCYNTAVDKLTDVITNEDLFNYSTFPLEFQPYLDSASPYPKPYEFIPSSARTSDNVSAIKRIMNHLKLPDPKSDFNPVNAISMQNQITDYCNQIGWFDDPAEVVCKVVAILPHELSNVSMPNEDFKQYYAHYNLLDFMNIVVYEKINRLNNFENRFAIYDKCVLQDYRSALWLHEVTAINELKHKAFDYEDGIDSYIESKRRKLAMTSLECLMLEDKDRTLVEEQIKETDENISKYNNCAEAVNQLEQLLEKEKNKSLQFEKFLETALGDW</sequence>
<comment type="similarity">
    <text evidence="1">Belongs to the SAC3 family.</text>
</comment>
<dbReference type="PROSITE" id="PS50250">
    <property type="entry name" value="PCI"/>
    <property type="match status" value="1"/>
</dbReference>
<feature type="compositionally biased region" description="Pro residues" evidence="2">
    <location>
        <begin position="1"/>
        <end position="10"/>
    </location>
</feature>
<organism evidence="4 5">
    <name type="scientific">Arctia plantaginis</name>
    <name type="common">Wood tiger moth</name>
    <name type="synonym">Phalaena plantaginis</name>
    <dbReference type="NCBI Taxonomy" id="874455"/>
    <lineage>
        <taxon>Eukaryota</taxon>
        <taxon>Metazoa</taxon>
        <taxon>Ecdysozoa</taxon>
        <taxon>Arthropoda</taxon>
        <taxon>Hexapoda</taxon>
        <taxon>Insecta</taxon>
        <taxon>Pterygota</taxon>
        <taxon>Neoptera</taxon>
        <taxon>Endopterygota</taxon>
        <taxon>Lepidoptera</taxon>
        <taxon>Glossata</taxon>
        <taxon>Ditrysia</taxon>
        <taxon>Noctuoidea</taxon>
        <taxon>Erebidae</taxon>
        <taxon>Arctiinae</taxon>
        <taxon>Arctia</taxon>
    </lineage>
</organism>
<evidence type="ECO:0000313" key="4">
    <source>
        <dbReference type="EMBL" id="CAB3261590.1"/>
    </source>
</evidence>
<dbReference type="InterPro" id="IPR005062">
    <property type="entry name" value="SAC3/GANP/THP3_conserved"/>
</dbReference>
<dbReference type="GO" id="GO:0070390">
    <property type="term" value="C:transcription export complex 2"/>
    <property type="evidence" value="ECO:0007669"/>
    <property type="project" value="TreeGrafter"/>
</dbReference>
<reference evidence="4 5" key="1">
    <citation type="submission" date="2020-04" db="EMBL/GenBank/DDBJ databases">
        <authorList>
            <person name="Wallbank WR R."/>
            <person name="Pardo Diaz C."/>
            <person name="Kozak K."/>
            <person name="Martin S."/>
            <person name="Jiggins C."/>
            <person name="Moest M."/>
            <person name="Warren A I."/>
            <person name="Byers J.R.P. K."/>
            <person name="Montejo-Kovacevich G."/>
            <person name="Yen C E."/>
        </authorList>
    </citation>
    <scope>NUCLEOTIDE SEQUENCE [LARGE SCALE GENOMIC DNA]</scope>
</reference>
<comment type="caution">
    <text evidence="4">The sequence shown here is derived from an EMBL/GenBank/DDBJ whole genome shotgun (WGS) entry which is preliminary data.</text>
</comment>
<feature type="region of interest" description="Disordered" evidence="2">
    <location>
        <begin position="651"/>
        <end position="681"/>
    </location>
</feature>
<evidence type="ECO:0000256" key="1">
    <source>
        <dbReference type="ARBA" id="ARBA00038443"/>
    </source>
</evidence>
<accession>A0A8S1BPB0</accession>
<dbReference type="InterPro" id="IPR035979">
    <property type="entry name" value="RBD_domain_sf"/>
</dbReference>